<dbReference type="EMBL" id="SMKP01000104">
    <property type="protein sequence ID" value="TDD16497.1"/>
    <property type="molecule type" value="Genomic_DNA"/>
</dbReference>
<keyword evidence="2" id="KW-0800">Toxin</keyword>
<evidence type="ECO:0000256" key="5">
    <source>
        <dbReference type="ARBA" id="ARBA00023136"/>
    </source>
</evidence>
<dbReference type="SUPFAM" id="SSF50370">
    <property type="entry name" value="Ricin B-like lectins"/>
    <property type="match status" value="1"/>
</dbReference>
<sequence>MPEIETRAAQPRRRSAKSLAMSSAIVAAAGYILITGATPAASAASASGDASASAVIYWAFRNVLSGDCLTTYASGAIRMQPCDADAKAQEWHWINPDRTDGYRLLKNRWTGKCLRMEGREDRVGSYDCDAFGGNLSTMHWKTVLMDGTRYRIRNAYAPDYLQPGPDGVYVTHLPIGDSANWRIARRD</sequence>
<comment type="caution">
    <text evidence="9">The sequence shown here is derived from an EMBL/GenBank/DDBJ whole genome shotgun (WGS) entry which is preliminary data.</text>
</comment>
<dbReference type="InterPro" id="IPR003558">
    <property type="entry name" value="CDtoxinA/C"/>
</dbReference>
<reference evidence="9 10" key="1">
    <citation type="submission" date="2019-03" db="EMBL/GenBank/DDBJ databases">
        <title>Draft genome sequences of novel Actinobacteria.</title>
        <authorList>
            <person name="Sahin N."/>
            <person name="Ay H."/>
            <person name="Saygin H."/>
        </authorList>
    </citation>
    <scope>NUCLEOTIDE SEQUENCE [LARGE SCALE GENOMIC DNA]</scope>
    <source>
        <strain evidence="9 10">KC712</strain>
    </source>
</reference>
<keyword evidence="4" id="KW-0843">Virulence</keyword>
<evidence type="ECO:0000256" key="1">
    <source>
        <dbReference type="ARBA" id="ARBA00004459"/>
    </source>
</evidence>
<evidence type="ECO:0000313" key="10">
    <source>
        <dbReference type="Proteomes" id="UP000294543"/>
    </source>
</evidence>
<name>A0A4R4WGP1_9ACTN</name>
<dbReference type="PROSITE" id="PS50231">
    <property type="entry name" value="RICIN_B_LECTIN"/>
    <property type="match status" value="1"/>
</dbReference>
<dbReference type="GO" id="GO:0009279">
    <property type="term" value="C:cell outer membrane"/>
    <property type="evidence" value="ECO:0007669"/>
    <property type="project" value="UniProtKB-SubCell"/>
</dbReference>
<evidence type="ECO:0000256" key="2">
    <source>
        <dbReference type="ARBA" id="ARBA00022656"/>
    </source>
</evidence>
<keyword evidence="5" id="KW-0472">Membrane</keyword>
<keyword evidence="10" id="KW-1185">Reference proteome</keyword>
<evidence type="ECO:0000256" key="4">
    <source>
        <dbReference type="ARBA" id="ARBA00023026"/>
    </source>
</evidence>
<evidence type="ECO:0000256" key="8">
    <source>
        <dbReference type="ARBA" id="ARBA00023288"/>
    </source>
</evidence>
<dbReference type="AlphaFoldDB" id="A0A4R4WGP1"/>
<dbReference type="InterPro" id="IPR035992">
    <property type="entry name" value="Ricin_B-like_lectins"/>
</dbReference>
<dbReference type="GO" id="GO:0090729">
    <property type="term" value="F:toxin activity"/>
    <property type="evidence" value="ECO:0007669"/>
    <property type="project" value="UniProtKB-KW"/>
</dbReference>
<proteinExistence type="predicted"/>
<keyword evidence="7" id="KW-0998">Cell outer membrane</keyword>
<dbReference type="Pfam" id="PF03498">
    <property type="entry name" value="CDtoxinA"/>
    <property type="match status" value="1"/>
</dbReference>
<organism evidence="9 10">
    <name type="scientific">Nonomuraea diastatica</name>
    <dbReference type="NCBI Taxonomy" id="1848329"/>
    <lineage>
        <taxon>Bacteria</taxon>
        <taxon>Bacillati</taxon>
        <taxon>Actinomycetota</taxon>
        <taxon>Actinomycetes</taxon>
        <taxon>Streptosporangiales</taxon>
        <taxon>Streptosporangiaceae</taxon>
        <taxon>Nonomuraea</taxon>
    </lineage>
</organism>
<evidence type="ECO:0000256" key="7">
    <source>
        <dbReference type="ARBA" id="ARBA00023237"/>
    </source>
</evidence>
<keyword evidence="3" id="KW-0732">Signal</keyword>
<protein>
    <submittedName>
        <fullName evidence="9">Uncharacterized protein</fullName>
    </submittedName>
</protein>
<gene>
    <name evidence="9" type="ORF">E1294_31010</name>
</gene>
<dbReference type="OrthoDB" id="4202958at2"/>
<keyword evidence="8" id="KW-0449">Lipoprotein</keyword>
<dbReference type="Proteomes" id="UP000294543">
    <property type="component" value="Unassembled WGS sequence"/>
</dbReference>
<accession>A0A4R4WGP1</accession>
<evidence type="ECO:0000313" key="9">
    <source>
        <dbReference type="EMBL" id="TDD16497.1"/>
    </source>
</evidence>
<dbReference type="RefSeq" id="WP_132514280.1">
    <property type="nucleotide sequence ID" value="NZ_SMKP01000104.1"/>
</dbReference>
<comment type="subcellular location">
    <subcellularLocation>
        <location evidence="1">Cell outer membrane</location>
        <topology evidence="1">Lipid-anchor</topology>
    </subcellularLocation>
</comment>
<keyword evidence="6" id="KW-0564">Palmitate</keyword>
<dbReference type="Gene3D" id="2.80.10.50">
    <property type="match status" value="1"/>
</dbReference>
<evidence type="ECO:0000256" key="6">
    <source>
        <dbReference type="ARBA" id="ARBA00023139"/>
    </source>
</evidence>
<evidence type="ECO:0000256" key="3">
    <source>
        <dbReference type="ARBA" id="ARBA00022729"/>
    </source>
</evidence>